<evidence type="ECO:0000313" key="2">
    <source>
        <dbReference type="EMBL" id="KAF2119097.1"/>
    </source>
</evidence>
<protein>
    <submittedName>
        <fullName evidence="2">Uncharacterized protein</fullName>
    </submittedName>
</protein>
<gene>
    <name evidence="2" type="ORF">BDV96DRAFT_596874</name>
</gene>
<feature type="region of interest" description="Disordered" evidence="1">
    <location>
        <begin position="244"/>
        <end position="266"/>
    </location>
</feature>
<reference evidence="2" key="1">
    <citation type="journal article" date="2020" name="Stud. Mycol.">
        <title>101 Dothideomycetes genomes: a test case for predicting lifestyles and emergence of pathogens.</title>
        <authorList>
            <person name="Haridas S."/>
            <person name="Albert R."/>
            <person name="Binder M."/>
            <person name="Bloem J."/>
            <person name="Labutti K."/>
            <person name="Salamov A."/>
            <person name="Andreopoulos B."/>
            <person name="Baker S."/>
            <person name="Barry K."/>
            <person name="Bills G."/>
            <person name="Bluhm B."/>
            <person name="Cannon C."/>
            <person name="Castanera R."/>
            <person name="Culley D."/>
            <person name="Daum C."/>
            <person name="Ezra D."/>
            <person name="Gonzalez J."/>
            <person name="Henrissat B."/>
            <person name="Kuo A."/>
            <person name="Liang C."/>
            <person name="Lipzen A."/>
            <person name="Lutzoni F."/>
            <person name="Magnuson J."/>
            <person name="Mondo S."/>
            <person name="Nolan M."/>
            <person name="Ohm R."/>
            <person name="Pangilinan J."/>
            <person name="Park H.-J."/>
            <person name="Ramirez L."/>
            <person name="Alfaro M."/>
            <person name="Sun H."/>
            <person name="Tritt A."/>
            <person name="Yoshinaga Y."/>
            <person name="Zwiers L.-H."/>
            <person name="Turgeon B."/>
            <person name="Goodwin S."/>
            <person name="Spatafora J."/>
            <person name="Crous P."/>
            <person name="Grigoriev I."/>
        </authorList>
    </citation>
    <scope>NUCLEOTIDE SEQUENCE</scope>
    <source>
        <strain evidence="2">CBS 627.86</strain>
    </source>
</reference>
<dbReference type="AlphaFoldDB" id="A0A6A5ZJQ4"/>
<dbReference type="Proteomes" id="UP000799770">
    <property type="component" value="Unassembled WGS sequence"/>
</dbReference>
<feature type="compositionally biased region" description="Polar residues" evidence="1">
    <location>
        <begin position="349"/>
        <end position="360"/>
    </location>
</feature>
<accession>A0A6A5ZJQ4</accession>
<sequence length="473" mass="53514">MSGQHHSFHQKKFWIGRVSESITHVSIPHIVWTRSPLLEDYPENSRIIGASPLALRVIVDHMEGDHVFKALSCFEDEDVLLGIVDVWVLAQFLKLHVAQDALLEVGCYLHKRFFPDGRTRHSVDARVFDFLHKIFAADVTNVTKFVTLWTAWRCECAVSALKPLWRYQQDRVVSYRSRGGIVSEIDTFKDPADRLDGLSPSQMQILPLPARRKRTTQPSQGPGQSTRRRARSIASVRLGQEVNAAWSQGPKSTRNEEVLDEFDESASRSSALSGREKFRLVGKLTMSLDCLFRSLLAIQQYHSDEENEELDAQRRSYYPRAAAQQNYANDVSRSVSTARSGPRPHVSYENGTHTQLQTAEPQQPLYQDSNAWNMAQPQVAPQSIRRGQSVGSQHTFQPAQSPRTSHYIRPISAHTEVYRETETRDLTPGSYRSRANSVTAQVRSSSIRTQSEEPRYDFGSASIQSVNPLTPQG</sequence>
<feature type="compositionally biased region" description="Polar residues" evidence="1">
    <location>
        <begin position="461"/>
        <end position="473"/>
    </location>
</feature>
<evidence type="ECO:0000256" key="1">
    <source>
        <dbReference type="SAM" id="MobiDB-lite"/>
    </source>
</evidence>
<evidence type="ECO:0000313" key="3">
    <source>
        <dbReference type="Proteomes" id="UP000799770"/>
    </source>
</evidence>
<name>A0A6A5ZJQ4_9PLEO</name>
<feature type="compositionally biased region" description="Polar residues" evidence="1">
    <location>
        <begin position="323"/>
        <end position="339"/>
    </location>
</feature>
<feature type="region of interest" description="Disordered" evidence="1">
    <location>
        <begin position="323"/>
        <end position="360"/>
    </location>
</feature>
<organism evidence="2 3">
    <name type="scientific">Lophiotrema nucula</name>
    <dbReference type="NCBI Taxonomy" id="690887"/>
    <lineage>
        <taxon>Eukaryota</taxon>
        <taxon>Fungi</taxon>
        <taxon>Dikarya</taxon>
        <taxon>Ascomycota</taxon>
        <taxon>Pezizomycotina</taxon>
        <taxon>Dothideomycetes</taxon>
        <taxon>Pleosporomycetidae</taxon>
        <taxon>Pleosporales</taxon>
        <taxon>Lophiotremataceae</taxon>
        <taxon>Lophiotrema</taxon>
    </lineage>
</organism>
<feature type="region of interest" description="Disordered" evidence="1">
    <location>
        <begin position="421"/>
        <end position="473"/>
    </location>
</feature>
<proteinExistence type="predicted"/>
<feature type="region of interest" description="Disordered" evidence="1">
    <location>
        <begin position="206"/>
        <end position="232"/>
    </location>
</feature>
<feature type="compositionally biased region" description="Polar residues" evidence="1">
    <location>
        <begin position="216"/>
        <end position="225"/>
    </location>
</feature>
<feature type="compositionally biased region" description="Polar residues" evidence="1">
    <location>
        <begin position="433"/>
        <end position="449"/>
    </location>
</feature>
<keyword evidence="3" id="KW-1185">Reference proteome</keyword>
<dbReference type="EMBL" id="ML977316">
    <property type="protein sequence ID" value="KAF2119097.1"/>
    <property type="molecule type" value="Genomic_DNA"/>
</dbReference>